<dbReference type="NCBIfam" id="TIGR00544">
    <property type="entry name" value="lgt"/>
    <property type="match status" value="1"/>
</dbReference>
<keyword evidence="4 6" id="KW-1133">Transmembrane helix</keyword>
<gene>
    <name evidence="7" type="ORF">UFOPK2907_01142</name>
</gene>
<sequence length="272" mass="30405">MLQVMRPPAITYFHIGPVSLHVYGTVILIAVIVWLALTRISYTRRGGLPDEINELALYILPGAIIGGRTYHVITSWNQYFGKDGHPQEALMFWKPGLGTYGALMGALFAGYLAFRSKARSLSLVDFADSVAVSFLTAQGIARIADFFNTDSFGRPTSLPWALEVPLNLRPHGYEQFTTFHPTVLYEALWCFIWAGAFFWIPYFKKLAPGKLFIWTALLYTLARTGIDFIRIDPAVHLLGLTINNWLSIVGVCTSASLLLTKYRVKNPSHKGS</sequence>
<feature type="transmembrane region" description="Helical" evidence="6">
    <location>
        <begin position="93"/>
        <end position="114"/>
    </location>
</feature>
<keyword evidence="5 6" id="KW-0472">Membrane</keyword>
<evidence type="ECO:0000256" key="4">
    <source>
        <dbReference type="ARBA" id="ARBA00022989"/>
    </source>
</evidence>
<feature type="transmembrane region" description="Helical" evidence="6">
    <location>
        <begin position="237"/>
        <end position="260"/>
    </location>
</feature>
<dbReference type="HAMAP" id="MF_01147">
    <property type="entry name" value="Lgt"/>
    <property type="match status" value="1"/>
</dbReference>
<keyword evidence="2" id="KW-0808">Transferase</keyword>
<protein>
    <submittedName>
        <fullName evidence="7">Unannotated protein</fullName>
    </submittedName>
</protein>
<dbReference type="GO" id="GO:0005886">
    <property type="term" value="C:plasma membrane"/>
    <property type="evidence" value="ECO:0007669"/>
    <property type="project" value="InterPro"/>
</dbReference>
<evidence type="ECO:0000256" key="3">
    <source>
        <dbReference type="ARBA" id="ARBA00022692"/>
    </source>
</evidence>
<accession>A0A6J6WA19</accession>
<reference evidence="7" key="1">
    <citation type="submission" date="2020-05" db="EMBL/GenBank/DDBJ databases">
        <authorList>
            <person name="Chiriac C."/>
            <person name="Salcher M."/>
            <person name="Ghai R."/>
            <person name="Kavagutti S V."/>
        </authorList>
    </citation>
    <scope>NUCLEOTIDE SEQUENCE</scope>
</reference>
<dbReference type="PANTHER" id="PTHR30589:SF0">
    <property type="entry name" value="PHOSPHATIDYLGLYCEROL--PROLIPOPROTEIN DIACYLGLYCERYL TRANSFERASE"/>
    <property type="match status" value="1"/>
</dbReference>
<dbReference type="EMBL" id="CAEZZR010000118">
    <property type="protein sequence ID" value="CAB4780719.1"/>
    <property type="molecule type" value="Genomic_DNA"/>
</dbReference>
<dbReference type="GO" id="GO:0008961">
    <property type="term" value="F:phosphatidylglycerol-prolipoprotein diacylglyceryl transferase activity"/>
    <property type="evidence" value="ECO:0007669"/>
    <property type="project" value="InterPro"/>
</dbReference>
<dbReference type="GO" id="GO:0042158">
    <property type="term" value="P:lipoprotein biosynthetic process"/>
    <property type="evidence" value="ECO:0007669"/>
    <property type="project" value="InterPro"/>
</dbReference>
<evidence type="ECO:0000256" key="1">
    <source>
        <dbReference type="ARBA" id="ARBA00022475"/>
    </source>
</evidence>
<dbReference type="AlphaFoldDB" id="A0A6J6WA19"/>
<dbReference type="Pfam" id="PF01790">
    <property type="entry name" value="LGT"/>
    <property type="match status" value="1"/>
</dbReference>
<feature type="transmembrane region" description="Helical" evidence="6">
    <location>
        <begin position="20"/>
        <end position="43"/>
    </location>
</feature>
<dbReference type="InterPro" id="IPR001640">
    <property type="entry name" value="Lgt"/>
</dbReference>
<feature type="transmembrane region" description="Helical" evidence="6">
    <location>
        <begin position="55"/>
        <end position="73"/>
    </location>
</feature>
<evidence type="ECO:0000256" key="2">
    <source>
        <dbReference type="ARBA" id="ARBA00022679"/>
    </source>
</evidence>
<name>A0A6J6WA19_9ZZZZ</name>
<dbReference type="PANTHER" id="PTHR30589">
    <property type="entry name" value="PROLIPOPROTEIN DIACYLGLYCERYL TRANSFERASE"/>
    <property type="match status" value="1"/>
</dbReference>
<feature type="transmembrane region" description="Helical" evidence="6">
    <location>
        <begin position="183"/>
        <end position="202"/>
    </location>
</feature>
<organism evidence="7">
    <name type="scientific">freshwater metagenome</name>
    <dbReference type="NCBI Taxonomy" id="449393"/>
    <lineage>
        <taxon>unclassified sequences</taxon>
        <taxon>metagenomes</taxon>
        <taxon>ecological metagenomes</taxon>
    </lineage>
</organism>
<keyword evidence="3 6" id="KW-0812">Transmembrane</keyword>
<keyword evidence="1" id="KW-1003">Cell membrane</keyword>
<proteinExistence type="inferred from homology"/>
<evidence type="ECO:0000256" key="6">
    <source>
        <dbReference type="SAM" id="Phobius"/>
    </source>
</evidence>
<evidence type="ECO:0000256" key="5">
    <source>
        <dbReference type="ARBA" id="ARBA00023136"/>
    </source>
</evidence>
<evidence type="ECO:0000313" key="7">
    <source>
        <dbReference type="EMBL" id="CAB4780719.1"/>
    </source>
</evidence>